<reference evidence="4" key="1">
    <citation type="submission" date="2022-06" db="EMBL/GenBank/DDBJ databases">
        <title>Sequencing the genomes of 1000 actinobacteria strains.</title>
        <authorList>
            <person name="Klenk H.-P."/>
        </authorList>
    </citation>
    <scope>NUCLEOTIDE SEQUENCE</scope>
    <source>
        <strain evidence="4">DSM 22016</strain>
    </source>
</reference>
<proteinExistence type="predicted"/>
<comment type="caution">
    <text evidence="4">The sequence shown here is derived from an EMBL/GenBank/DDBJ whole genome shotgun (WGS) entry which is preliminary data.</text>
</comment>
<keyword evidence="2" id="KW-0812">Transmembrane</keyword>
<feature type="transmembrane region" description="Helical" evidence="2">
    <location>
        <begin position="92"/>
        <end position="118"/>
    </location>
</feature>
<dbReference type="RefSeq" id="WP_156997406.1">
    <property type="nucleotide sequence ID" value="NZ_BAAANU010000034.1"/>
</dbReference>
<feature type="transmembrane region" description="Helical" evidence="2">
    <location>
        <begin position="58"/>
        <end position="80"/>
    </location>
</feature>
<evidence type="ECO:0000313" key="4">
    <source>
        <dbReference type="EMBL" id="MCP2372522.1"/>
    </source>
</evidence>
<keyword evidence="5" id="KW-1185">Reference proteome</keyword>
<feature type="domain" description="DUF4232" evidence="3">
    <location>
        <begin position="248"/>
        <end position="377"/>
    </location>
</feature>
<dbReference type="AlphaFoldDB" id="A0A9X2KG68"/>
<keyword evidence="2" id="KW-0472">Membrane</keyword>
<evidence type="ECO:0000256" key="2">
    <source>
        <dbReference type="SAM" id="Phobius"/>
    </source>
</evidence>
<protein>
    <recommendedName>
        <fullName evidence="3">DUF4232 domain-containing protein</fullName>
    </recommendedName>
</protein>
<dbReference type="InterPro" id="IPR025326">
    <property type="entry name" value="DUF4232"/>
</dbReference>
<accession>A0A9X2KG68</accession>
<dbReference type="Proteomes" id="UP001139722">
    <property type="component" value="Unassembled WGS sequence"/>
</dbReference>
<sequence length="380" mass="38204">MRVARWIVPPVVAIAAWFASGWIAHAGMASGSSAATRITRVLAPDTLPVGASAPGPWGPLAVLASALAIGGGFALLALLLRAGRGTPGFAAGWLAAVLAGTAVAALPVFGTVIAGLVASTPFVLPTTESAAVGAYWGVLWGWLPALAVVAFEPARAVTGSPAQTTPATPTGPRRAHRRPVAVAAAAALVGLIAVAAIVPAADQAWHRAISAEAADSDGELHEPSEPIPTGTPAPDVAPGDWTVDPTWCTENQLEFTASEPDSAAGTRGMRVTAVNVSSAPCVLDGYPDLAFSAITTGAVDVRVLHGGGLAEPDAGPVELTVEPGSGVEAELSWRAPAASDLEPADFVLVAPYAGAVRTYVPARTDITGGDVEVTAWRTGS</sequence>
<feature type="region of interest" description="Disordered" evidence="1">
    <location>
        <begin position="214"/>
        <end position="243"/>
    </location>
</feature>
<dbReference type="OrthoDB" id="5175658at2"/>
<organism evidence="4 5">
    <name type="scientific">Agromyces terreus</name>
    <dbReference type="NCBI Taxonomy" id="424795"/>
    <lineage>
        <taxon>Bacteria</taxon>
        <taxon>Bacillati</taxon>
        <taxon>Actinomycetota</taxon>
        <taxon>Actinomycetes</taxon>
        <taxon>Micrococcales</taxon>
        <taxon>Microbacteriaceae</taxon>
        <taxon>Agromyces</taxon>
    </lineage>
</organism>
<evidence type="ECO:0000313" key="5">
    <source>
        <dbReference type="Proteomes" id="UP001139722"/>
    </source>
</evidence>
<gene>
    <name evidence="4" type="ORF">BJ978_003198</name>
</gene>
<dbReference type="Pfam" id="PF14016">
    <property type="entry name" value="DUF4232"/>
    <property type="match status" value="1"/>
</dbReference>
<name>A0A9X2KG68_9MICO</name>
<dbReference type="EMBL" id="JAMZDY010000001">
    <property type="protein sequence ID" value="MCP2372522.1"/>
    <property type="molecule type" value="Genomic_DNA"/>
</dbReference>
<evidence type="ECO:0000259" key="3">
    <source>
        <dbReference type="Pfam" id="PF14016"/>
    </source>
</evidence>
<feature type="transmembrane region" description="Helical" evidence="2">
    <location>
        <begin position="180"/>
        <end position="201"/>
    </location>
</feature>
<keyword evidence="2" id="KW-1133">Transmembrane helix</keyword>
<evidence type="ECO:0000256" key="1">
    <source>
        <dbReference type="SAM" id="MobiDB-lite"/>
    </source>
</evidence>
<feature type="transmembrane region" description="Helical" evidence="2">
    <location>
        <begin position="130"/>
        <end position="151"/>
    </location>
</feature>